<dbReference type="InterPro" id="IPR050109">
    <property type="entry name" value="HTH-type_TetR-like_transc_reg"/>
</dbReference>
<dbReference type="InterPro" id="IPR041678">
    <property type="entry name" value="TetR_C_16"/>
</dbReference>
<evidence type="ECO:0000313" key="6">
    <source>
        <dbReference type="Proteomes" id="UP000185511"/>
    </source>
</evidence>
<proteinExistence type="predicted"/>
<dbReference type="GO" id="GO:0000976">
    <property type="term" value="F:transcription cis-regulatory region binding"/>
    <property type="evidence" value="ECO:0007669"/>
    <property type="project" value="TreeGrafter"/>
</dbReference>
<organism evidence="5 6">
    <name type="scientific">Actinoalloteichus fjordicus</name>
    <dbReference type="NCBI Taxonomy" id="1612552"/>
    <lineage>
        <taxon>Bacteria</taxon>
        <taxon>Bacillati</taxon>
        <taxon>Actinomycetota</taxon>
        <taxon>Actinomycetes</taxon>
        <taxon>Pseudonocardiales</taxon>
        <taxon>Pseudonocardiaceae</taxon>
        <taxon>Actinoalloteichus</taxon>
    </lineage>
</organism>
<dbReference type="PROSITE" id="PS50977">
    <property type="entry name" value="HTH_TETR_2"/>
    <property type="match status" value="1"/>
</dbReference>
<feature type="DNA-binding region" description="H-T-H motif" evidence="2">
    <location>
        <begin position="46"/>
        <end position="65"/>
    </location>
</feature>
<keyword evidence="6" id="KW-1185">Reference proteome</keyword>
<accession>A0AAC9LAA4</accession>
<dbReference type="AlphaFoldDB" id="A0AAC9LAA4"/>
<feature type="domain" description="HTH tetR-type" evidence="4">
    <location>
        <begin position="23"/>
        <end position="83"/>
    </location>
</feature>
<dbReference type="GO" id="GO:0003700">
    <property type="term" value="F:DNA-binding transcription factor activity"/>
    <property type="evidence" value="ECO:0007669"/>
    <property type="project" value="TreeGrafter"/>
</dbReference>
<dbReference type="Proteomes" id="UP000185511">
    <property type="component" value="Chromosome"/>
</dbReference>
<dbReference type="KEGG" id="acad:UA74_10025"/>
<dbReference type="PRINTS" id="PR00455">
    <property type="entry name" value="HTHTETR"/>
</dbReference>
<gene>
    <name evidence="5" type="ORF">UA74_10025</name>
</gene>
<evidence type="ECO:0000256" key="1">
    <source>
        <dbReference type="ARBA" id="ARBA00023125"/>
    </source>
</evidence>
<evidence type="ECO:0000313" key="5">
    <source>
        <dbReference type="EMBL" id="APU14068.1"/>
    </source>
</evidence>
<dbReference type="Gene3D" id="1.10.357.10">
    <property type="entry name" value="Tetracycline Repressor, domain 2"/>
    <property type="match status" value="1"/>
</dbReference>
<feature type="region of interest" description="Disordered" evidence="3">
    <location>
        <begin position="1"/>
        <end position="23"/>
    </location>
</feature>
<reference evidence="6" key="1">
    <citation type="submission" date="2016-06" db="EMBL/GenBank/DDBJ databases">
        <title>Complete genome sequence of Actinoalloteichus fjordicus DSM 46855 (=ADI127-17), type strain of the new species Actinoalloteichus fjordicus.</title>
        <authorList>
            <person name="Ruckert C."/>
            <person name="Nouioui I."/>
            <person name="Willmese J."/>
            <person name="van Wezel G."/>
            <person name="Klenk H.-P."/>
            <person name="Kalinowski J."/>
            <person name="Zotchev S.B."/>
        </authorList>
    </citation>
    <scope>NUCLEOTIDE SEQUENCE [LARGE SCALE GENOMIC DNA]</scope>
    <source>
        <strain evidence="6">ADI127-7</strain>
    </source>
</reference>
<dbReference type="Pfam" id="PF00440">
    <property type="entry name" value="TetR_N"/>
    <property type="match status" value="1"/>
</dbReference>
<dbReference type="Gene3D" id="1.10.10.60">
    <property type="entry name" value="Homeodomain-like"/>
    <property type="match status" value="1"/>
</dbReference>
<keyword evidence="1 2" id="KW-0238">DNA-binding</keyword>
<sequence length="211" mass="22850">MNGPTDPLDEPGGTRRRGRRTGGDTRAVLLRSAKEVFAERGYEQATVRAIAERAGVDAAMVNHWFGGKEKLFTAAVELPFDPSILVDIVLDGERESAPERLLTAFVSIWDDHADGFAALVRSFSSTASAAEMLRTALSRFVIGEALGRLGVDQPRVRGALVASQIVGLGITRYMLRLEPMSTADPAWVVAALAPTLRRYLFEDLALPPAES</sequence>
<dbReference type="EMBL" id="CP016076">
    <property type="protein sequence ID" value="APU14068.1"/>
    <property type="molecule type" value="Genomic_DNA"/>
</dbReference>
<dbReference type="SUPFAM" id="SSF48498">
    <property type="entry name" value="Tetracyclin repressor-like, C-terminal domain"/>
    <property type="match status" value="1"/>
</dbReference>
<dbReference type="InterPro" id="IPR001647">
    <property type="entry name" value="HTH_TetR"/>
</dbReference>
<dbReference type="InterPro" id="IPR036271">
    <property type="entry name" value="Tet_transcr_reg_TetR-rel_C_sf"/>
</dbReference>
<dbReference type="RefSeq" id="WP_232237707.1">
    <property type="nucleotide sequence ID" value="NZ_CP016076.1"/>
</dbReference>
<evidence type="ECO:0000256" key="3">
    <source>
        <dbReference type="SAM" id="MobiDB-lite"/>
    </source>
</evidence>
<evidence type="ECO:0000256" key="2">
    <source>
        <dbReference type="PROSITE-ProRule" id="PRU00335"/>
    </source>
</evidence>
<protein>
    <submittedName>
        <fullName evidence="5">Transcriptional regulator, TetR family</fullName>
    </submittedName>
</protein>
<dbReference type="Pfam" id="PF17920">
    <property type="entry name" value="TetR_C_16"/>
    <property type="match status" value="1"/>
</dbReference>
<dbReference type="PANTHER" id="PTHR30055:SF235">
    <property type="entry name" value="TRANSCRIPTIONAL REGULATORY PROTEIN"/>
    <property type="match status" value="1"/>
</dbReference>
<name>A0AAC9LAA4_9PSEU</name>
<evidence type="ECO:0000259" key="4">
    <source>
        <dbReference type="PROSITE" id="PS50977"/>
    </source>
</evidence>
<dbReference type="InterPro" id="IPR009057">
    <property type="entry name" value="Homeodomain-like_sf"/>
</dbReference>
<dbReference type="PANTHER" id="PTHR30055">
    <property type="entry name" value="HTH-TYPE TRANSCRIPTIONAL REGULATOR RUTR"/>
    <property type="match status" value="1"/>
</dbReference>
<dbReference type="SUPFAM" id="SSF46689">
    <property type="entry name" value="Homeodomain-like"/>
    <property type="match status" value="1"/>
</dbReference>